<evidence type="ECO:0000256" key="2">
    <source>
        <dbReference type="SAM" id="Phobius"/>
    </source>
</evidence>
<accession>A0ABY4P9P1</accession>
<keyword evidence="1" id="KW-0175">Coiled coil</keyword>
<keyword evidence="2" id="KW-1133">Transmembrane helix</keyword>
<dbReference type="InterPro" id="IPR039076">
    <property type="entry name" value="DivIC"/>
</dbReference>
<evidence type="ECO:0000256" key="1">
    <source>
        <dbReference type="SAM" id="Coils"/>
    </source>
</evidence>
<dbReference type="Pfam" id="PF04977">
    <property type="entry name" value="DivIC"/>
    <property type="match status" value="1"/>
</dbReference>
<organism evidence="3 4">
    <name type="scientific">Bombilactobacillus folatiphilus</name>
    <dbReference type="NCBI Taxonomy" id="2923362"/>
    <lineage>
        <taxon>Bacteria</taxon>
        <taxon>Bacillati</taxon>
        <taxon>Bacillota</taxon>
        <taxon>Bacilli</taxon>
        <taxon>Lactobacillales</taxon>
        <taxon>Lactobacillaceae</taxon>
        <taxon>Bombilactobacillus</taxon>
    </lineage>
</organism>
<gene>
    <name evidence="3" type="ORF">MOO45_01180</name>
</gene>
<protein>
    <submittedName>
        <fullName evidence="3">Septum formation initiator family protein</fullName>
    </submittedName>
</protein>
<name>A0ABY4P9P1_9LACO</name>
<dbReference type="InterPro" id="IPR007060">
    <property type="entry name" value="FtsL/DivIC"/>
</dbReference>
<dbReference type="PANTHER" id="PTHR40027">
    <property type="entry name" value="CELL DIVISION PROTEIN DIVIC"/>
    <property type="match status" value="1"/>
</dbReference>
<feature type="coiled-coil region" evidence="1">
    <location>
        <begin position="63"/>
        <end position="90"/>
    </location>
</feature>
<dbReference type="RefSeq" id="WP_249514604.1">
    <property type="nucleotide sequence ID" value="NZ_CP093366.1"/>
</dbReference>
<sequence length="130" mass="15304">MPNQTNLANVSQINIDNNDLSAERRFKHRVRVVHRRRTAILIVFLVIFSIILGWHIYQANHSKALAQEAMTSQERKLAKAKDKRADLKTEVKQLHDPEYLDNLIRYRFNYSKDGEIIYNIPNEANKNLNF</sequence>
<proteinExistence type="predicted"/>
<keyword evidence="2" id="KW-0472">Membrane</keyword>
<keyword evidence="2" id="KW-0812">Transmembrane</keyword>
<dbReference type="EMBL" id="CP093366">
    <property type="protein sequence ID" value="UQS82335.1"/>
    <property type="molecule type" value="Genomic_DNA"/>
</dbReference>
<feature type="transmembrane region" description="Helical" evidence="2">
    <location>
        <begin position="38"/>
        <end position="57"/>
    </location>
</feature>
<dbReference type="Proteomes" id="UP000831495">
    <property type="component" value="Chromosome"/>
</dbReference>
<reference evidence="3" key="1">
    <citation type="journal article" date="2022" name="Int. J. Syst. Evol. Microbiol.">
        <title>Apilactobacillus apisilvae sp. nov., Nicolia spurrieriana gen. nov. sp. nov., Bombilactobacillus folatiphilus sp. nov. and Bombilactobacillus thymidiniphilus sp. nov., four new lactic acid bacterial isolates from stingless bees Tetragonula carbonaria and Austroplebeia australis.</title>
        <authorList>
            <person name="Oliphant S.A."/>
            <person name="Watson-Haigh N.S."/>
            <person name="Sumby K.M."/>
            <person name="Gardner J."/>
            <person name="Groom S."/>
            <person name="Jiranek V."/>
        </authorList>
    </citation>
    <scope>NUCLEOTIDE SEQUENCE</scope>
    <source>
        <strain evidence="3">SG4_D2</strain>
    </source>
</reference>
<evidence type="ECO:0000313" key="3">
    <source>
        <dbReference type="EMBL" id="UQS82335.1"/>
    </source>
</evidence>
<keyword evidence="4" id="KW-1185">Reference proteome</keyword>
<evidence type="ECO:0000313" key="4">
    <source>
        <dbReference type="Proteomes" id="UP000831495"/>
    </source>
</evidence>
<dbReference type="PANTHER" id="PTHR40027:SF1">
    <property type="entry name" value="CELL DIVISION PROTEIN DIVIC"/>
    <property type="match status" value="1"/>
</dbReference>